<dbReference type="Gene3D" id="3.40.630.30">
    <property type="match status" value="1"/>
</dbReference>
<gene>
    <name evidence="1" type="ORF">N508_001415</name>
</gene>
<dbReference type="SUPFAM" id="SSF55729">
    <property type="entry name" value="Acyl-CoA N-acyltransferases (Nat)"/>
    <property type="match status" value="1"/>
</dbReference>
<organism evidence="1 2">
    <name type="scientific">Mucispirillum schaedleri ASF457</name>
    <dbReference type="NCBI Taxonomy" id="1379858"/>
    <lineage>
        <taxon>Bacteria</taxon>
        <taxon>Pseudomonadati</taxon>
        <taxon>Deferribacterota</taxon>
        <taxon>Deferribacteres</taxon>
        <taxon>Deferribacterales</taxon>
        <taxon>Mucispirillaceae</taxon>
        <taxon>Mucispirillum</taxon>
    </lineage>
</organism>
<reference evidence="1" key="1">
    <citation type="journal article" date="2014" name="Genome Announc.">
        <title>Draft genome sequences of the altered schaedler flora, a defined bacterial community from gnotobiotic mice.</title>
        <authorList>
            <person name="Wannemuehler M.J."/>
            <person name="Overstreet A.M."/>
            <person name="Ward D.V."/>
            <person name="Phillips G.J."/>
        </authorList>
    </citation>
    <scope>NUCLEOTIDE SEQUENCE</scope>
    <source>
        <strain evidence="1">ASF457</strain>
    </source>
</reference>
<reference evidence="1" key="3">
    <citation type="submission" date="2022-06" db="EMBL/GenBank/DDBJ databases">
        <title>Resources to Facilitate Use of the Altered Schaedler Flora (ASF) Mouse Model to Study Microbiome Function.</title>
        <authorList>
            <person name="Proctor A."/>
            <person name="Parvinroo S."/>
            <person name="Richie T."/>
            <person name="Jia X."/>
            <person name="Lee S.T.M."/>
            <person name="Karp P.D."/>
            <person name="Paley S."/>
            <person name="Kostic A.D."/>
            <person name="Pierre J.F."/>
            <person name="Wannemuehler M.J."/>
            <person name="Phillips G.J."/>
        </authorList>
    </citation>
    <scope>NUCLEOTIDE SEQUENCE</scope>
    <source>
        <strain evidence="1">ASF457</strain>
    </source>
</reference>
<dbReference type="Proteomes" id="UP000017429">
    <property type="component" value="Chromosome"/>
</dbReference>
<dbReference type="InterPro" id="IPR020036">
    <property type="entry name" value="PseH"/>
</dbReference>
<dbReference type="KEGG" id="msch:N508_001415"/>
<protein>
    <submittedName>
        <fullName evidence="1">Uncharacterized protein</fullName>
    </submittedName>
</protein>
<dbReference type="PANTHER" id="PTHR43415:SF3">
    <property type="entry name" value="GNAT-FAMILY ACETYLTRANSFERASE"/>
    <property type="match status" value="1"/>
</dbReference>
<dbReference type="InterPro" id="IPR000182">
    <property type="entry name" value="GNAT_dom"/>
</dbReference>
<dbReference type="NCBIfam" id="TIGR03585">
    <property type="entry name" value="PseH"/>
    <property type="match status" value="1"/>
</dbReference>
<evidence type="ECO:0000313" key="1">
    <source>
        <dbReference type="EMBL" id="USF24329.1"/>
    </source>
</evidence>
<dbReference type="PROSITE" id="PS51186">
    <property type="entry name" value="GNAT"/>
    <property type="match status" value="1"/>
</dbReference>
<dbReference type="GO" id="GO:0016747">
    <property type="term" value="F:acyltransferase activity, transferring groups other than amino-acyl groups"/>
    <property type="evidence" value="ECO:0007669"/>
    <property type="project" value="InterPro"/>
</dbReference>
<reference evidence="1" key="2">
    <citation type="submission" date="2022-05" db="EMBL/GenBank/DDBJ databases">
        <authorList>
            <person name="Proctor A.L."/>
            <person name="Phillips G.J."/>
            <person name="Wannemuehler M.J."/>
        </authorList>
    </citation>
    <scope>NUCLEOTIDE SEQUENCE</scope>
    <source>
        <strain evidence="1">ASF457</strain>
    </source>
</reference>
<sequence>MDFIDFKMLSETYINDIYIWRNSDIVRSNSFNRNEISIIEHREFIKSLNEDITKKYFLAVLDNEPVGVVGFTDIHNRTANLGYYKNPFTKKTGIGKLLINKACEYAAITLNLELLIMKVFKTNLISIHCITQCGFTENKRDDEVIEYILKLNKYGKR</sequence>
<dbReference type="PANTHER" id="PTHR43415">
    <property type="entry name" value="SPERMIDINE N(1)-ACETYLTRANSFERASE"/>
    <property type="match status" value="1"/>
</dbReference>
<evidence type="ECO:0000313" key="2">
    <source>
        <dbReference type="Proteomes" id="UP000017429"/>
    </source>
</evidence>
<dbReference type="RefSeq" id="WP_023275722.1">
    <property type="nucleotide sequence ID" value="NZ_CP097562.1"/>
</dbReference>
<dbReference type="EMBL" id="CP097562">
    <property type="protein sequence ID" value="USF24329.1"/>
    <property type="molecule type" value="Genomic_DNA"/>
</dbReference>
<proteinExistence type="predicted"/>
<accession>V2QG54</accession>
<name>V2QG54_9BACT</name>
<dbReference type="CDD" id="cd04301">
    <property type="entry name" value="NAT_SF"/>
    <property type="match status" value="1"/>
</dbReference>
<keyword evidence="2" id="KW-1185">Reference proteome</keyword>
<dbReference type="Pfam" id="PF00583">
    <property type="entry name" value="Acetyltransf_1"/>
    <property type="match status" value="1"/>
</dbReference>
<dbReference type="OrthoDB" id="5396834at2"/>
<dbReference type="InterPro" id="IPR016181">
    <property type="entry name" value="Acyl_CoA_acyltransferase"/>
</dbReference>
<dbReference type="eggNOG" id="COG1670">
    <property type="taxonomic scope" value="Bacteria"/>
</dbReference>
<dbReference type="AlphaFoldDB" id="V2QG54"/>